<organism evidence="1 2">
    <name type="scientific">Xaviernesmea rhizosphaerae</name>
    <dbReference type="NCBI Taxonomy" id="1672749"/>
    <lineage>
        <taxon>Bacteria</taxon>
        <taxon>Pseudomonadati</taxon>
        <taxon>Pseudomonadota</taxon>
        <taxon>Alphaproteobacteria</taxon>
        <taxon>Hyphomicrobiales</taxon>
        <taxon>Rhizobiaceae</taxon>
        <taxon>Rhizobium/Agrobacterium group</taxon>
        <taxon>Xaviernesmea</taxon>
    </lineage>
</organism>
<dbReference type="Proteomes" id="UP000186143">
    <property type="component" value="Unassembled WGS sequence"/>
</dbReference>
<reference evidence="1 2" key="1">
    <citation type="submission" date="2016-09" db="EMBL/GenBank/DDBJ databases">
        <title>Rhizobium sp. nov., a novel species isolated from the rice rhizosphere.</title>
        <authorList>
            <person name="Zhao J."/>
            <person name="Zhang X."/>
        </authorList>
    </citation>
    <scope>NUCLEOTIDE SEQUENCE [LARGE SCALE GENOMIC DNA]</scope>
    <source>
        <strain evidence="1 2">MH17</strain>
    </source>
</reference>
<proteinExistence type="predicted"/>
<sequence length="274" mass="29820">MSRDPGLASYTSVPTVLDGVVSAPLPWDTLSQPVNDDLIGAALSLWPQGAAFGSPDGQAVPLESRIARLTRALLSPFETLYQRAYRLALESTVFGADELLTEWEADYGLPDSCVSGETGVAERLRALEAKVNSVAAIAIGDFIRIAAAYGFKIFVREPAIWQCGFSECGGDHELGSPREEIYWIVQVVNSAVDYFRCGDSECGYDPLFSFADGERLLCIMRRIAPAWTIPVLSLDALEPPAELPPGLNWIVLDGTDPPEYLTLDDDYVFDAPPL</sequence>
<dbReference type="EMBL" id="MKIO01000021">
    <property type="protein sequence ID" value="OLP56833.1"/>
    <property type="molecule type" value="Genomic_DNA"/>
</dbReference>
<name>A0A1Q9AN73_9HYPH</name>
<protein>
    <recommendedName>
        <fullName evidence="3">DUF2313 domain-containing protein</fullName>
    </recommendedName>
</protein>
<dbReference type="AlphaFoldDB" id="A0A1Q9AN73"/>
<evidence type="ECO:0008006" key="3">
    <source>
        <dbReference type="Google" id="ProtNLM"/>
    </source>
</evidence>
<evidence type="ECO:0000313" key="1">
    <source>
        <dbReference type="EMBL" id="OLP56833.1"/>
    </source>
</evidence>
<evidence type="ECO:0000313" key="2">
    <source>
        <dbReference type="Proteomes" id="UP000186143"/>
    </source>
</evidence>
<gene>
    <name evidence="1" type="ORF">BJF92_12235</name>
</gene>
<accession>A0A1Q9AN73</accession>
<dbReference type="RefSeq" id="WP_075633854.1">
    <property type="nucleotide sequence ID" value="NZ_MKIO01000021.1"/>
</dbReference>
<comment type="caution">
    <text evidence="1">The sequence shown here is derived from an EMBL/GenBank/DDBJ whole genome shotgun (WGS) entry which is preliminary data.</text>
</comment>
<dbReference type="STRING" id="1672749.BJF92_12235"/>
<dbReference type="OrthoDB" id="6592844at2"/>